<evidence type="ECO:0000313" key="2">
    <source>
        <dbReference type="Proteomes" id="UP000515680"/>
    </source>
</evidence>
<dbReference type="EMBL" id="AP022227">
    <property type="protein sequence ID" value="BBT40919.1"/>
    <property type="molecule type" value="Genomic_DNA"/>
</dbReference>
<sequence length="76" mass="8699">MNNKTRQDIVDIIDSRFISATNCLTDRLIGELEIAIDLAGLTGAIEMGQQRHYKERLNRIVANDKQQWADSNRRLA</sequence>
<protein>
    <submittedName>
        <fullName evidence="1">Uncharacterized protein</fullName>
    </submittedName>
</protein>
<name>A0A6S5U2X8_PSEPU</name>
<reference evidence="1 2" key="1">
    <citation type="submission" date="2019-12" db="EMBL/GenBank/DDBJ databases">
        <title>complete genome sequences of Pseudomonas putida str. WP8-W18-CRE-01 isolated from wastewater treatment plant effluent.</title>
        <authorList>
            <person name="Sekizuka T."/>
            <person name="Itokawa K."/>
            <person name="Yatsu K."/>
            <person name="Inamine Y."/>
            <person name="Kuroda M."/>
        </authorList>
    </citation>
    <scope>NUCLEOTIDE SEQUENCE [LARGE SCALE GENOMIC DNA]</scope>
    <source>
        <strain evidence="1 2">WP8-W18-CRE-01</strain>
    </source>
</reference>
<proteinExistence type="predicted"/>
<dbReference type="AlphaFoldDB" id="A0A6S5U2X8"/>
<evidence type="ECO:0000313" key="1">
    <source>
        <dbReference type="EMBL" id="BBT40919.1"/>
    </source>
</evidence>
<organism evidence="1 2">
    <name type="scientific">Pseudomonas putida</name>
    <name type="common">Arthrobacter siderocapsulatus</name>
    <dbReference type="NCBI Taxonomy" id="303"/>
    <lineage>
        <taxon>Bacteria</taxon>
        <taxon>Pseudomonadati</taxon>
        <taxon>Pseudomonadota</taxon>
        <taxon>Gammaproteobacteria</taxon>
        <taxon>Pseudomonadales</taxon>
        <taxon>Pseudomonadaceae</taxon>
        <taxon>Pseudomonas</taxon>
    </lineage>
</organism>
<dbReference type="Proteomes" id="UP000515680">
    <property type="component" value="Chromosome"/>
</dbReference>
<accession>A0A6S5U2X8</accession>
<gene>
    <name evidence="1" type="ORF">WP8W18C01_32600</name>
</gene>
<dbReference type="RefSeq" id="WP_182815690.1">
    <property type="nucleotide sequence ID" value="NZ_AP022227.1"/>
</dbReference>